<proteinExistence type="predicted"/>
<reference evidence="2" key="2">
    <citation type="submission" date="2022-06" db="UniProtKB">
        <authorList>
            <consortium name="EnsemblMetazoa"/>
        </authorList>
    </citation>
    <scope>IDENTIFICATION</scope>
    <source>
        <strain evidence="2">PS312</strain>
    </source>
</reference>
<name>A0A8R1UH66_PRIPA</name>
<reference evidence="3" key="1">
    <citation type="journal article" date="2008" name="Nat. Genet.">
        <title>The Pristionchus pacificus genome provides a unique perspective on nematode lifestyle and parasitism.</title>
        <authorList>
            <person name="Dieterich C."/>
            <person name="Clifton S.W."/>
            <person name="Schuster L.N."/>
            <person name="Chinwalla A."/>
            <person name="Delehaunty K."/>
            <person name="Dinkelacker I."/>
            <person name="Fulton L."/>
            <person name="Fulton R."/>
            <person name="Godfrey J."/>
            <person name="Minx P."/>
            <person name="Mitreva M."/>
            <person name="Roeseler W."/>
            <person name="Tian H."/>
            <person name="Witte H."/>
            <person name="Yang S.P."/>
            <person name="Wilson R.K."/>
            <person name="Sommer R.J."/>
        </authorList>
    </citation>
    <scope>NUCLEOTIDE SEQUENCE [LARGE SCALE GENOMIC DNA]</scope>
    <source>
        <strain evidence="3">PS312</strain>
    </source>
</reference>
<sequence length="32" mass="3340">RLDSSPSSTARCSAGSTTDTARRQQKSSVIAN</sequence>
<accession>A0A8R1UH66</accession>
<evidence type="ECO:0000256" key="1">
    <source>
        <dbReference type="SAM" id="MobiDB-lite"/>
    </source>
</evidence>
<dbReference type="Proteomes" id="UP000005239">
    <property type="component" value="Unassembled WGS sequence"/>
</dbReference>
<evidence type="ECO:0000313" key="3">
    <source>
        <dbReference type="Proteomes" id="UP000005239"/>
    </source>
</evidence>
<feature type="compositionally biased region" description="Polar residues" evidence="1">
    <location>
        <begin position="1"/>
        <end position="19"/>
    </location>
</feature>
<protein>
    <submittedName>
        <fullName evidence="2">Uncharacterized protein</fullName>
    </submittedName>
</protein>
<dbReference type="AlphaFoldDB" id="A0A8R1UH66"/>
<keyword evidence="3" id="KW-1185">Reference proteome</keyword>
<feature type="region of interest" description="Disordered" evidence="1">
    <location>
        <begin position="1"/>
        <end position="32"/>
    </location>
</feature>
<evidence type="ECO:0000313" key="2">
    <source>
        <dbReference type="EnsemblMetazoa" id="PPA24661.1"/>
    </source>
</evidence>
<gene>
    <name evidence="2" type="primary">WBGene00114215</name>
</gene>
<organism evidence="2 3">
    <name type="scientific">Pristionchus pacificus</name>
    <name type="common">Parasitic nematode worm</name>
    <dbReference type="NCBI Taxonomy" id="54126"/>
    <lineage>
        <taxon>Eukaryota</taxon>
        <taxon>Metazoa</taxon>
        <taxon>Ecdysozoa</taxon>
        <taxon>Nematoda</taxon>
        <taxon>Chromadorea</taxon>
        <taxon>Rhabditida</taxon>
        <taxon>Rhabditina</taxon>
        <taxon>Diplogasteromorpha</taxon>
        <taxon>Diplogasteroidea</taxon>
        <taxon>Neodiplogasteridae</taxon>
        <taxon>Pristionchus</taxon>
    </lineage>
</organism>
<dbReference type="EnsemblMetazoa" id="PPA24661.1">
    <property type="protein sequence ID" value="PPA24661.1"/>
    <property type="gene ID" value="WBGene00114215"/>
</dbReference>